<dbReference type="GeneID" id="77945273"/>
<name>A0A6G8R5Q7_9CAUD</name>
<dbReference type="Gene3D" id="3.30.300.20">
    <property type="match status" value="1"/>
</dbReference>
<dbReference type="Pfam" id="PF02566">
    <property type="entry name" value="OsmC"/>
    <property type="match status" value="1"/>
</dbReference>
<dbReference type="PANTHER" id="PTHR39624">
    <property type="entry name" value="PROTEIN INVOLVED IN RIMO-MEDIATED BETA-METHYLTHIOLATION OF RIBOSOMAL PROTEIN S12 YCAO"/>
    <property type="match status" value="1"/>
</dbReference>
<dbReference type="PANTHER" id="PTHR39624:SF2">
    <property type="entry name" value="OSMC-LIKE PROTEIN"/>
    <property type="match status" value="1"/>
</dbReference>
<proteinExistence type="predicted"/>
<dbReference type="RefSeq" id="YP_010669119.1">
    <property type="nucleotide sequence ID" value="NC_070959.1"/>
</dbReference>
<dbReference type="InterPro" id="IPR036102">
    <property type="entry name" value="OsmC/Ohrsf"/>
</dbReference>
<dbReference type="InterPro" id="IPR015946">
    <property type="entry name" value="KH_dom-like_a/b"/>
</dbReference>
<evidence type="ECO:0000313" key="2">
    <source>
        <dbReference type="Proteomes" id="UP000502617"/>
    </source>
</evidence>
<organism evidence="1 2">
    <name type="scientific">Synechococcus phage S-N03</name>
    <dbReference type="NCBI Taxonomy" id="2718943"/>
    <lineage>
        <taxon>Viruses</taxon>
        <taxon>Duplodnaviria</taxon>
        <taxon>Heunggongvirae</taxon>
        <taxon>Uroviricota</taxon>
        <taxon>Caudoviricetes</taxon>
        <taxon>Pantevenvirales</taxon>
        <taxon>Kyanoviridae</taxon>
        <taxon>Huanghaivirus</taxon>
        <taxon>Huanghaivirus snothree</taxon>
    </lineage>
</organism>
<protein>
    <submittedName>
        <fullName evidence="1">Uncharacterized protein</fullName>
    </submittedName>
</protein>
<dbReference type="InterPro" id="IPR003718">
    <property type="entry name" value="OsmC/Ohr_fam"/>
</dbReference>
<sequence>MKQTGLYLGRNRVEMTHSGSDVTIITDAPKDHDGLGESFAPTDLLAASVGSCVLTIMGIEATKRGWDIEGSNVIVEKFIAKEPPRRVAKIEVNVWLRDGLTEEQTDELKLIAARCPVTLSIQDSVEIVINWLNA</sequence>
<dbReference type="EMBL" id="MT162466">
    <property type="protein sequence ID" value="QIN96739.1"/>
    <property type="molecule type" value="Genomic_DNA"/>
</dbReference>
<keyword evidence="2" id="KW-1185">Reference proteome</keyword>
<dbReference type="Proteomes" id="UP000502617">
    <property type="component" value="Segment"/>
</dbReference>
<reference evidence="1 2" key="1">
    <citation type="submission" date="2020-03" db="EMBL/GenBank/DDBJ databases">
        <title>The Isolation and Genome Sequence of a Novel Cyanophage S-N03 from the Huanghai Sea, China.</title>
        <authorList>
            <person name="Jiang T."/>
        </authorList>
    </citation>
    <scope>NUCLEOTIDE SEQUENCE [LARGE SCALE GENOMIC DNA]</scope>
</reference>
<accession>A0A6G8R5Q7</accession>
<evidence type="ECO:0000313" key="1">
    <source>
        <dbReference type="EMBL" id="QIN96739.1"/>
    </source>
</evidence>
<dbReference type="KEGG" id="vg:77945273"/>
<dbReference type="SUPFAM" id="SSF82784">
    <property type="entry name" value="OsmC-like"/>
    <property type="match status" value="1"/>
</dbReference>